<feature type="compositionally biased region" description="Pro residues" evidence="2">
    <location>
        <begin position="19"/>
        <end position="30"/>
    </location>
</feature>
<dbReference type="InterPro" id="IPR000719">
    <property type="entry name" value="Prot_kinase_dom"/>
</dbReference>
<dbReference type="SUPFAM" id="SSF56112">
    <property type="entry name" value="Protein kinase-like (PK-like)"/>
    <property type="match status" value="1"/>
</dbReference>
<dbReference type="PROSITE" id="PS00107">
    <property type="entry name" value="PROTEIN_KINASE_ATP"/>
    <property type="match status" value="1"/>
</dbReference>
<evidence type="ECO:0000256" key="1">
    <source>
        <dbReference type="PROSITE-ProRule" id="PRU10141"/>
    </source>
</evidence>
<dbReference type="PROSITE" id="PS50011">
    <property type="entry name" value="PROTEIN_KINASE_DOM"/>
    <property type="match status" value="1"/>
</dbReference>
<dbReference type="InterPro" id="IPR011009">
    <property type="entry name" value="Kinase-like_dom_sf"/>
</dbReference>
<dbReference type="AlphaFoldDB" id="A0A1D2ABL7"/>
<evidence type="ECO:0000259" key="3">
    <source>
        <dbReference type="PROSITE" id="PS50011"/>
    </source>
</evidence>
<feature type="compositionally biased region" description="Gly residues" evidence="2">
    <location>
        <begin position="393"/>
        <end position="406"/>
    </location>
</feature>
<keyword evidence="1" id="KW-0067">ATP-binding</keyword>
<feature type="region of interest" description="Disordered" evidence="2">
    <location>
        <begin position="375"/>
        <end position="451"/>
    </location>
</feature>
<gene>
    <name evidence="4" type="ORF">g.53603</name>
</gene>
<dbReference type="InterPro" id="IPR029016">
    <property type="entry name" value="GAF-like_dom_sf"/>
</dbReference>
<dbReference type="PANTHER" id="PTHR44329">
    <property type="entry name" value="SERINE/THREONINE-PROTEIN KINASE TNNI3K-RELATED"/>
    <property type="match status" value="1"/>
</dbReference>
<dbReference type="Pfam" id="PF07714">
    <property type="entry name" value="PK_Tyr_Ser-Thr"/>
    <property type="match status" value="1"/>
</dbReference>
<feature type="compositionally biased region" description="Low complexity" evidence="2">
    <location>
        <begin position="338"/>
        <end position="354"/>
    </location>
</feature>
<evidence type="ECO:0000313" key="4">
    <source>
        <dbReference type="EMBL" id="JAT76616.1"/>
    </source>
</evidence>
<feature type="compositionally biased region" description="Gly residues" evidence="2">
    <location>
        <begin position="326"/>
        <end position="337"/>
    </location>
</feature>
<dbReference type="InterPro" id="IPR001245">
    <property type="entry name" value="Ser-Thr/Tyr_kinase_cat_dom"/>
</dbReference>
<feature type="compositionally biased region" description="Low complexity" evidence="2">
    <location>
        <begin position="415"/>
        <end position="449"/>
    </location>
</feature>
<dbReference type="Gene3D" id="3.30.200.20">
    <property type="entry name" value="Phosphorylase Kinase, domain 1"/>
    <property type="match status" value="1"/>
</dbReference>
<evidence type="ECO:0000256" key="2">
    <source>
        <dbReference type="SAM" id="MobiDB-lite"/>
    </source>
</evidence>
<feature type="domain" description="Protein kinase" evidence="3">
    <location>
        <begin position="592"/>
        <end position="881"/>
    </location>
</feature>
<dbReference type="InterPro" id="IPR017441">
    <property type="entry name" value="Protein_kinase_ATP_BS"/>
</dbReference>
<sequence>MGNKVSTRTARRSSQKHPVPSPGQPGPAPSAPEEDSGEAQDGDEGYGLRFESCPIIRSASQASLSDKAVSDYETFMHRQLELNEARRSEILASLGVDFHTPQNRFDNITALVKSIFGVGLSTVSIIEGDMAYFMSRAGDWAPGAPRKMTLCQCLSACNDSKLLVVENVQMDPRFMNNPFVKGPPNISFYAGAPLISSFDGSSYGTLCLVDFKPRSFPPHMYAILAQFAEIVTRELERDKVLALQKEAITDYALHRNSIVQSLDAVVEPIVVIDTGPSHWPVVYMNPPAGELTGCQAFVDYLQPELPSFWSLFRLAEDDTAPPAGSGARGGEAGGGGAATAASESGSGTPSMRQLAAAQAAAATLEPFSLRVVPRRGAATRGGSGSTAPSDSVGGSGAQRDGGGGGPGPVPDDPRSSGPAAAGASASNPHTASSGVSSGSSAPGGPASAPILLDLKPAHTSHLRSGATPDLGIPVVREDSLDSASDTLASYSELDPAAVAAATAHAALGSLEGPRRETMYFCVARRADAPPPGARAPSGAERERLAGSMVAAIASGMDAALVAETPVGGLAASRRLALPAHLFAQRPGLMREVTLGCLIGVGSSGRTYRGMWHGGRVAVKIVECWADPGAGALLRQRSVEVRAEQDTHAAVVEAALGRALAHPHIVPTYAYAGTQGEVDARGLVHSATWIVQAFCSRGSLIEAVQRGDLAQDGQPNLRAILSTAGEIAGALAYLHSCGIIHGDLSGNNVLLTAQPNDARRWVAMVSDFGLSRIRGMQSVHSAPHGTVTHMPPELLRGGPMTHEVDVWSFGTLLWEMCAGKRAWDTLSYHQVLHALVSEGQTLPVKSLSGVPPLLQELMASCLATDPNDRPSFARIGQKLGQMARAQRPRSSQ</sequence>
<dbReference type="PANTHER" id="PTHR44329:SF214">
    <property type="entry name" value="PROTEIN KINASE DOMAIN-CONTAINING PROTEIN"/>
    <property type="match status" value="1"/>
</dbReference>
<dbReference type="PROSITE" id="PS00109">
    <property type="entry name" value="PROTEIN_KINASE_TYR"/>
    <property type="match status" value="1"/>
</dbReference>
<reference evidence="4" key="1">
    <citation type="submission" date="2015-08" db="EMBL/GenBank/DDBJ databases">
        <authorList>
            <person name="Babu N.S."/>
            <person name="Beckwith C.J."/>
            <person name="Beseler K.G."/>
            <person name="Brison A."/>
            <person name="Carone J.V."/>
            <person name="Caskin T.P."/>
            <person name="Diamond M."/>
            <person name="Durham M.E."/>
            <person name="Foxe J.M."/>
            <person name="Go M."/>
            <person name="Henderson B.A."/>
            <person name="Jones I.B."/>
            <person name="McGettigan J.A."/>
            <person name="Micheletti S.J."/>
            <person name="Nasrallah M.E."/>
            <person name="Ortiz D."/>
            <person name="Piller C.R."/>
            <person name="Privatt S.R."/>
            <person name="Schneider S.L."/>
            <person name="Sharp S."/>
            <person name="Smith T.C."/>
            <person name="Stanton J.D."/>
            <person name="Ullery H.E."/>
            <person name="Wilson R.J."/>
            <person name="Serrano M.G."/>
            <person name="Buck G."/>
            <person name="Lee V."/>
            <person name="Wang Y."/>
            <person name="Carvalho R."/>
            <person name="Voegtly L."/>
            <person name="Shi R."/>
            <person name="Duckworth R."/>
            <person name="Johnson A."/>
            <person name="Loviza R."/>
            <person name="Walstead R."/>
            <person name="Shah Z."/>
            <person name="Kiflezghi M."/>
            <person name="Wade K."/>
            <person name="Ball S.L."/>
            <person name="Bradley K.W."/>
            <person name="Asai D.J."/>
            <person name="Bowman C.A."/>
            <person name="Russell D.A."/>
            <person name="Pope W.H."/>
            <person name="Jacobs-Sera D."/>
            <person name="Hendrix R.W."/>
            <person name="Hatfull G.F."/>
        </authorList>
    </citation>
    <scope>NUCLEOTIDE SEQUENCE</scope>
</reference>
<feature type="compositionally biased region" description="Acidic residues" evidence="2">
    <location>
        <begin position="32"/>
        <end position="44"/>
    </location>
</feature>
<dbReference type="InterPro" id="IPR008266">
    <property type="entry name" value="Tyr_kinase_AS"/>
</dbReference>
<name>A0A1D2ABL7_AUXPR</name>
<dbReference type="SUPFAM" id="SSF55781">
    <property type="entry name" value="GAF domain-like"/>
    <property type="match status" value="1"/>
</dbReference>
<keyword evidence="1" id="KW-0547">Nucleotide-binding</keyword>
<proteinExistence type="predicted"/>
<dbReference type="GO" id="GO:0004674">
    <property type="term" value="F:protein serine/threonine kinase activity"/>
    <property type="evidence" value="ECO:0007669"/>
    <property type="project" value="TreeGrafter"/>
</dbReference>
<organism evidence="4">
    <name type="scientific">Auxenochlorella protothecoides</name>
    <name type="common">Green microalga</name>
    <name type="synonym">Chlorella protothecoides</name>
    <dbReference type="NCBI Taxonomy" id="3075"/>
    <lineage>
        <taxon>Eukaryota</taxon>
        <taxon>Viridiplantae</taxon>
        <taxon>Chlorophyta</taxon>
        <taxon>core chlorophytes</taxon>
        <taxon>Trebouxiophyceae</taxon>
        <taxon>Chlorellales</taxon>
        <taxon>Chlorellaceae</taxon>
        <taxon>Auxenochlorella</taxon>
    </lineage>
</organism>
<feature type="region of interest" description="Disordered" evidence="2">
    <location>
        <begin position="320"/>
        <end position="354"/>
    </location>
</feature>
<protein>
    <recommendedName>
        <fullName evidence="3">Protein kinase domain-containing protein</fullName>
    </recommendedName>
</protein>
<dbReference type="Gene3D" id="3.30.450.40">
    <property type="match status" value="1"/>
</dbReference>
<dbReference type="GO" id="GO:0005524">
    <property type="term" value="F:ATP binding"/>
    <property type="evidence" value="ECO:0007669"/>
    <property type="project" value="UniProtKB-UniRule"/>
</dbReference>
<feature type="region of interest" description="Disordered" evidence="2">
    <location>
        <begin position="1"/>
        <end position="44"/>
    </location>
</feature>
<dbReference type="InterPro" id="IPR051681">
    <property type="entry name" value="Ser/Thr_Kinases-Pseudokinases"/>
</dbReference>
<dbReference type="EMBL" id="GDKF01002006">
    <property type="protein sequence ID" value="JAT76616.1"/>
    <property type="molecule type" value="Transcribed_RNA"/>
</dbReference>
<dbReference type="Gene3D" id="1.10.510.10">
    <property type="entry name" value="Transferase(Phosphotransferase) domain 1"/>
    <property type="match status" value="1"/>
</dbReference>
<dbReference type="PRINTS" id="PR00109">
    <property type="entry name" value="TYRKINASE"/>
</dbReference>
<feature type="binding site" evidence="1">
    <location>
        <position position="619"/>
    </location>
    <ligand>
        <name>ATP</name>
        <dbReference type="ChEBI" id="CHEBI:30616"/>
    </ligand>
</feature>
<accession>A0A1D2ABL7</accession>